<dbReference type="PANTHER" id="PTHR36927:SF4">
    <property type="entry name" value="BLR5718 PROTEIN"/>
    <property type="match status" value="1"/>
</dbReference>
<dbReference type="EMBL" id="MU001493">
    <property type="protein sequence ID" value="KAF2451031.1"/>
    <property type="molecule type" value="Genomic_DNA"/>
</dbReference>
<evidence type="ECO:0000256" key="2">
    <source>
        <dbReference type="SAM" id="Phobius"/>
    </source>
</evidence>
<feature type="domain" description="Acyltransferase 3" evidence="3">
    <location>
        <begin position="5"/>
        <end position="373"/>
    </location>
</feature>
<organism evidence="4 5">
    <name type="scientific">Karstenula rhodostoma CBS 690.94</name>
    <dbReference type="NCBI Taxonomy" id="1392251"/>
    <lineage>
        <taxon>Eukaryota</taxon>
        <taxon>Fungi</taxon>
        <taxon>Dikarya</taxon>
        <taxon>Ascomycota</taxon>
        <taxon>Pezizomycotina</taxon>
        <taxon>Dothideomycetes</taxon>
        <taxon>Pleosporomycetidae</taxon>
        <taxon>Pleosporales</taxon>
        <taxon>Massarineae</taxon>
        <taxon>Didymosphaeriaceae</taxon>
        <taxon>Karstenula</taxon>
    </lineage>
</organism>
<comment type="caution">
    <text evidence="4">The sequence shown here is derived from an EMBL/GenBank/DDBJ whole genome shotgun (WGS) entry which is preliminary data.</text>
</comment>
<proteinExistence type="predicted"/>
<feature type="transmembrane region" description="Helical" evidence="2">
    <location>
        <begin position="228"/>
        <end position="246"/>
    </location>
</feature>
<feature type="transmembrane region" description="Helical" evidence="2">
    <location>
        <begin position="302"/>
        <end position="326"/>
    </location>
</feature>
<keyword evidence="2" id="KW-0472">Membrane</keyword>
<dbReference type="InterPro" id="IPR050623">
    <property type="entry name" value="Glucan_succinyl_AcylTrfase"/>
</dbReference>
<reference evidence="4" key="1">
    <citation type="journal article" date="2020" name="Stud. Mycol.">
        <title>101 Dothideomycetes genomes: a test case for predicting lifestyles and emergence of pathogens.</title>
        <authorList>
            <person name="Haridas S."/>
            <person name="Albert R."/>
            <person name="Binder M."/>
            <person name="Bloem J."/>
            <person name="Labutti K."/>
            <person name="Salamov A."/>
            <person name="Andreopoulos B."/>
            <person name="Baker S."/>
            <person name="Barry K."/>
            <person name="Bills G."/>
            <person name="Bluhm B."/>
            <person name="Cannon C."/>
            <person name="Castanera R."/>
            <person name="Culley D."/>
            <person name="Daum C."/>
            <person name="Ezra D."/>
            <person name="Gonzalez J."/>
            <person name="Henrissat B."/>
            <person name="Kuo A."/>
            <person name="Liang C."/>
            <person name="Lipzen A."/>
            <person name="Lutzoni F."/>
            <person name="Magnuson J."/>
            <person name="Mondo S."/>
            <person name="Nolan M."/>
            <person name="Ohm R."/>
            <person name="Pangilinan J."/>
            <person name="Park H.-J."/>
            <person name="Ramirez L."/>
            <person name="Alfaro M."/>
            <person name="Sun H."/>
            <person name="Tritt A."/>
            <person name="Yoshinaga Y."/>
            <person name="Zwiers L.-H."/>
            <person name="Turgeon B."/>
            <person name="Goodwin S."/>
            <person name="Spatafora J."/>
            <person name="Crous P."/>
            <person name="Grigoriev I."/>
        </authorList>
    </citation>
    <scope>NUCLEOTIDE SEQUENCE</scope>
    <source>
        <strain evidence="4">CBS 690.94</strain>
    </source>
</reference>
<dbReference type="Pfam" id="PF01757">
    <property type="entry name" value="Acyl_transf_3"/>
    <property type="match status" value="1"/>
</dbReference>
<dbReference type="PANTHER" id="PTHR36927">
    <property type="entry name" value="BLR4337 PROTEIN"/>
    <property type="match status" value="1"/>
</dbReference>
<dbReference type="Proteomes" id="UP000799764">
    <property type="component" value="Unassembled WGS sequence"/>
</dbReference>
<feature type="transmembrane region" description="Helical" evidence="2">
    <location>
        <begin position="96"/>
        <end position="118"/>
    </location>
</feature>
<feature type="transmembrane region" description="Helical" evidence="2">
    <location>
        <begin position="12"/>
        <end position="30"/>
    </location>
</feature>
<dbReference type="OrthoDB" id="4141464at2759"/>
<evidence type="ECO:0000256" key="1">
    <source>
        <dbReference type="SAM" id="MobiDB-lite"/>
    </source>
</evidence>
<accession>A0A9P4PY79</accession>
<feature type="region of interest" description="Disordered" evidence="1">
    <location>
        <begin position="375"/>
        <end position="403"/>
    </location>
</feature>
<feature type="transmembrane region" description="Helical" evidence="2">
    <location>
        <begin position="194"/>
        <end position="213"/>
    </location>
</feature>
<feature type="transmembrane region" description="Helical" evidence="2">
    <location>
        <begin position="267"/>
        <end position="290"/>
    </location>
</feature>
<evidence type="ECO:0000313" key="5">
    <source>
        <dbReference type="Proteomes" id="UP000799764"/>
    </source>
</evidence>
<keyword evidence="5" id="KW-1185">Reference proteome</keyword>
<keyword evidence="2" id="KW-1133">Transmembrane helix</keyword>
<evidence type="ECO:0000259" key="3">
    <source>
        <dbReference type="Pfam" id="PF01757"/>
    </source>
</evidence>
<sequence length="424" mass="46619">MPRTHSLDNLRTFLTVLVILHHASIPYSGLGSWPYEPSPNSPSAEADLSTIVLILFNIINQTFSMALFFLISGYFSAMAAEKRGRRVFLKEKGMKLGVPCAVYSIFVAGFVEGIIAVVRDGAGWRYAVRRTAAKGVGVRGARGPVWYVGVVLVFDLVFAFTFYPQTKQDDTREAKPPAKTETQKPHISHLHDRYIFSALAASALATFLLRTRWPIGTTFTPLGVDVGFLPQYIVYYATGIYAHRALRTELHRLVPRFSIRVPRALTAVRTMLAVLLVTIYTAFTFTFLFMRREADLLGGFNILAAWYAVFNETLVFLICVALLRLFGEGDWAKRKWSVALGREGWEVDVARWGYAAFLVHGPVVVGVQSQTSSPPLITSTIQPPSPSTGASTPTTPTNTAANKYAPTTCATALTPSLSTSPTAP</sequence>
<name>A0A9P4PY79_9PLEO</name>
<feature type="transmembrane region" description="Helical" evidence="2">
    <location>
        <begin position="50"/>
        <end position="75"/>
    </location>
</feature>
<dbReference type="GO" id="GO:0016747">
    <property type="term" value="F:acyltransferase activity, transferring groups other than amino-acyl groups"/>
    <property type="evidence" value="ECO:0007669"/>
    <property type="project" value="InterPro"/>
</dbReference>
<gene>
    <name evidence="4" type="ORF">P171DRAFT_516768</name>
</gene>
<dbReference type="AlphaFoldDB" id="A0A9P4PY79"/>
<feature type="compositionally biased region" description="Low complexity" evidence="1">
    <location>
        <begin position="387"/>
        <end position="403"/>
    </location>
</feature>
<protein>
    <recommendedName>
        <fullName evidence="3">Acyltransferase 3 domain-containing protein</fullName>
    </recommendedName>
</protein>
<keyword evidence="2" id="KW-0812">Transmembrane</keyword>
<dbReference type="InterPro" id="IPR002656">
    <property type="entry name" value="Acyl_transf_3_dom"/>
</dbReference>
<evidence type="ECO:0000313" key="4">
    <source>
        <dbReference type="EMBL" id="KAF2451031.1"/>
    </source>
</evidence>
<feature type="transmembrane region" description="Helical" evidence="2">
    <location>
        <begin position="145"/>
        <end position="163"/>
    </location>
</feature>